<sequence length="310" mass="33006">MKHTLPLNLLALASLGLVIVPGARAQAPYISTYSIFGRDTSGGFVADAYNAYNTASGATNINSNRPNATATGSAIYTNTLYDSAPVEAMASTVAGGFYVSKNYAKISVTNVQDSGYIAGGVYGSHTQLKFLTAPNNAAYSVFRWNVSGSTLTSPDTGYAGAVLRFMAGYYPTETYNSVFNTATPPAELMVFENTGNFVYNLPITLGQNIDLFYQATASVKLGRDEAQDLLGDTYTAEADFASTTILDRIDLYDSSNNLITSNWSLGDVESGQARFDQNGRVTSTSSAPEPGTLAFVALGGTLVLIKRRKY</sequence>
<feature type="signal peptide" evidence="1">
    <location>
        <begin position="1"/>
        <end position="25"/>
    </location>
</feature>
<keyword evidence="1" id="KW-0732">Signal</keyword>
<feature type="chain" id="PRO_5030870281" description="PEP-CTERM protein-sorting domain-containing protein" evidence="1">
    <location>
        <begin position="26"/>
        <end position="310"/>
    </location>
</feature>
<keyword evidence="3" id="KW-1185">Reference proteome</keyword>
<protein>
    <recommendedName>
        <fullName evidence="4">PEP-CTERM protein-sorting domain-containing protein</fullName>
    </recommendedName>
</protein>
<name>A0A7W9SQV1_ARMRO</name>
<proteinExistence type="predicted"/>
<dbReference type="RefSeq" id="WP_184195151.1">
    <property type="nucleotide sequence ID" value="NZ_JACHGW010000002.1"/>
</dbReference>
<accession>A0A7W9SQV1</accession>
<evidence type="ECO:0008006" key="4">
    <source>
        <dbReference type="Google" id="ProtNLM"/>
    </source>
</evidence>
<dbReference type="Proteomes" id="UP000520814">
    <property type="component" value="Unassembled WGS sequence"/>
</dbReference>
<reference evidence="2 3" key="1">
    <citation type="submission" date="2020-08" db="EMBL/GenBank/DDBJ databases">
        <title>Genomic Encyclopedia of Type Strains, Phase IV (KMG-IV): sequencing the most valuable type-strain genomes for metagenomic binning, comparative biology and taxonomic classification.</title>
        <authorList>
            <person name="Goeker M."/>
        </authorList>
    </citation>
    <scope>NUCLEOTIDE SEQUENCE [LARGE SCALE GENOMIC DNA]</scope>
    <source>
        <strain evidence="2 3">DSM 23562</strain>
    </source>
</reference>
<dbReference type="AlphaFoldDB" id="A0A7W9SQV1"/>
<evidence type="ECO:0000256" key="1">
    <source>
        <dbReference type="SAM" id="SignalP"/>
    </source>
</evidence>
<organism evidence="2 3">
    <name type="scientific">Armatimonas rosea</name>
    <dbReference type="NCBI Taxonomy" id="685828"/>
    <lineage>
        <taxon>Bacteria</taxon>
        <taxon>Bacillati</taxon>
        <taxon>Armatimonadota</taxon>
        <taxon>Armatimonadia</taxon>
        <taxon>Armatimonadales</taxon>
        <taxon>Armatimonadaceae</taxon>
        <taxon>Armatimonas</taxon>
    </lineage>
</organism>
<dbReference type="InterPro" id="IPR013424">
    <property type="entry name" value="Ice-binding_C"/>
</dbReference>
<dbReference type="EMBL" id="JACHGW010000002">
    <property type="protein sequence ID" value="MBB6050353.1"/>
    <property type="molecule type" value="Genomic_DNA"/>
</dbReference>
<dbReference type="NCBIfam" id="TIGR02595">
    <property type="entry name" value="PEP_CTERM"/>
    <property type="match status" value="1"/>
</dbReference>
<comment type="caution">
    <text evidence="2">The sequence shown here is derived from an EMBL/GenBank/DDBJ whole genome shotgun (WGS) entry which is preliminary data.</text>
</comment>
<gene>
    <name evidence="2" type="ORF">HNQ39_002144</name>
</gene>
<evidence type="ECO:0000313" key="2">
    <source>
        <dbReference type="EMBL" id="MBB6050353.1"/>
    </source>
</evidence>
<evidence type="ECO:0000313" key="3">
    <source>
        <dbReference type="Proteomes" id="UP000520814"/>
    </source>
</evidence>